<evidence type="ECO:0000256" key="1">
    <source>
        <dbReference type="SAM" id="SignalP"/>
    </source>
</evidence>
<name>A0A851HUK1_9GAMM</name>
<feature type="domain" description="PRC-barrel" evidence="2">
    <location>
        <begin position="29"/>
        <end position="80"/>
    </location>
</feature>
<comment type="caution">
    <text evidence="3">The sequence shown here is derived from an EMBL/GenBank/DDBJ whole genome shotgun (WGS) entry which is preliminary data.</text>
</comment>
<dbReference type="Pfam" id="PF05239">
    <property type="entry name" value="PRC"/>
    <property type="match status" value="1"/>
</dbReference>
<evidence type="ECO:0000313" key="3">
    <source>
        <dbReference type="EMBL" id="NWN90645.1"/>
    </source>
</evidence>
<accession>A0A851HUK1</accession>
<dbReference type="EMBL" id="JABEVQ010000002">
    <property type="protein sequence ID" value="NWN90645.1"/>
    <property type="molecule type" value="Genomic_DNA"/>
</dbReference>
<dbReference type="AlphaFoldDB" id="A0A851HUK1"/>
<dbReference type="Gene3D" id="2.30.30.240">
    <property type="entry name" value="PRC-barrel domain"/>
    <property type="match status" value="1"/>
</dbReference>
<evidence type="ECO:0000259" key="2">
    <source>
        <dbReference type="Pfam" id="PF05239"/>
    </source>
</evidence>
<dbReference type="SUPFAM" id="SSF50346">
    <property type="entry name" value="PRC-barrel domain"/>
    <property type="match status" value="1"/>
</dbReference>
<gene>
    <name evidence="3" type="ORF">HLV39_03910</name>
</gene>
<proteinExistence type="predicted"/>
<dbReference type="Proteomes" id="UP000536442">
    <property type="component" value="Unassembled WGS sequence"/>
</dbReference>
<keyword evidence="4" id="KW-1185">Reference proteome</keyword>
<reference evidence="3 4" key="1">
    <citation type="submission" date="2020-03" db="EMBL/GenBank/DDBJ databases">
        <title>Metagenomic, metatranscriptomic, and metabolomic analyses revealed the key microbes and metabolic features during the fermentation of ganjang, Korean traditional soy sauce.</title>
        <authorList>
            <person name="Chun B.H."/>
            <person name="Jeon C.O."/>
        </authorList>
    </citation>
    <scope>NUCLEOTIDE SEQUENCE [LARGE SCALE GENOMIC DNA]</scope>
    <source>
        <strain evidence="3 4">KG14</strain>
    </source>
</reference>
<protein>
    <submittedName>
        <fullName evidence="3">PRC-barrel domain containing protein</fullName>
    </submittedName>
</protein>
<dbReference type="InterPro" id="IPR027275">
    <property type="entry name" value="PRC-brl_dom"/>
</dbReference>
<keyword evidence="1" id="KW-0732">Signal</keyword>
<sequence length="178" mass="19552">MRNLITRTMGASLLAGGMAMSLSAFAAEGLYSLDDLADANVFDSNGEEVGEVEDILMSNDMSVHSLVIETGEVLGLGGSEVVAERGTFTVKTASDNSRFDNVEYEVHMEMTQDELKALPEYSEDWWNKTSKSLQQAWENTKDISESAWENTKEATSSAWYNVKQGAEKMGDKAKEATK</sequence>
<feature type="signal peptide" evidence="1">
    <location>
        <begin position="1"/>
        <end position="26"/>
    </location>
</feature>
<dbReference type="InterPro" id="IPR011033">
    <property type="entry name" value="PRC_barrel-like_sf"/>
</dbReference>
<feature type="chain" id="PRO_5032874634" evidence="1">
    <location>
        <begin position="27"/>
        <end position="178"/>
    </location>
</feature>
<evidence type="ECO:0000313" key="4">
    <source>
        <dbReference type="Proteomes" id="UP000536442"/>
    </source>
</evidence>
<organism evidence="3 4">
    <name type="scientific">Marinobacter adhaerens</name>
    <dbReference type="NCBI Taxonomy" id="1033846"/>
    <lineage>
        <taxon>Bacteria</taxon>
        <taxon>Pseudomonadati</taxon>
        <taxon>Pseudomonadota</taxon>
        <taxon>Gammaproteobacteria</taxon>
        <taxon>Pseudomonadales</taxon>
        <taxon>Marinobacteraceae</taxon>
        <taxon>Marinobacter</taxon>
    </lineage>
</organism>